<comment type="caution">
    <text evidence="3">The sequence shown here is derived from an EMBL/GenBank/DDBJ whole genome shotgun (WGS) entry which is preliminary data.</text>
</comment>
<evidence type="ECO:0000313" key="4">
    <source>
        <dbReference type="Proteomes" id="UP000823847"/>
    </source>
</evidence>
<evidence type="ECO:0000313" key="3">
    <source>
        <dbReference type="EMBL" id="HIX86492.1"/>
    </source>
</evidence>
<keyword evidence="1" id="KW-0880">Kelch repeat</keyword>
<dbReference type="Proteomes" id="UP000823847">
    <property type="component" value="Unassembled WGS sequence"/>
</dbReference>
<dbReference type="Gene3D" id="2.60.40.10">
    <property type="entry name" value="Immunoglobulins"/>
    <property type="match status" value="2"/>
</dbReference>
<dbReference type="SUPFAM" id="SSF49265">
    <property type="entry name" value="Fibronectin type III"/>
    <property type="match status" value="1"/>
</dbReference>
<dbReference type="InterPro" id="IPR036116">
    <property type="entry name" value="FN3_sf"/>
</dbReference>
<reference evidence="3" key="2">
    <citation type="submission" date="2021-04" db="EMBL/GenBank/DDBJ databases">
        <authorList>
            <person name="Gilroy R."/>
        </authorList>
    </citation>
    <scope>NUCLEOTIDE SEQUENCE</scope>
    <source>
        <strain evidence="3">ChiHecec2B26-12326</strain>
    </source>
</reference>
<sequence>MKYIYVYIVCLFLAGWGVGCVEDPVIEGGLRNAQEPSVRTVEILKSTASSVTVSGEVTRENGAPVTEAGFCWGHESDFPFREDARKAVSEGKKTYETTIENLVNDVEYYVRAYAINAVDTAYGEVLSFRTKDGLGSVRTSTPVDVRSSSARCGGVITAPGEAEVELRGVYLMAGPEPSAADSLIECEMEADSFYCDITGLKPETTYYVRAFAKNKYGEYNGAKVEMFRTTNGFPVLDNESFALVKADYTFAEFSLVVTDEGDAPVTACGFCFGEQASPTIENADTIVCGSGAGTFTGRIEKMQQQKGYYVRAYATNAYGTVYSEGEGIHTVLESELPTVAIGEVTDIRSGTARVTGEVLAEGVSPVSESGVCWGTDANPTLNACEGFLALSSGKGPIEGIIDGLRGGETYYVRIYARNEAGVTYGESVSFQTSAIFGKSISFEGSSLIPGSAAFCVMMGSSGFLLGGDTGSEYTDEFWRYRKEDGWKSLKPQPERLSGQAGFSIGFGVWAFGGEDKTGKTCDSLYVYSTLDNSWSPVLDDWQSRPKGMYRAACCVLDDQAFLMGGRRGNEEIDEVWMYDPRALAWSRKANFPEKQYGGVAVVLNDRIYAGLGIVGRNNPSLKYTSRLWSTDASAEAWEEETPFPGESLQAGVAYGNRLYGVDSSGYVWCYDAASKAWTRKSQLPDSNRTVHCMYVLDDLIYIGLGSSSDSLITYDPSWDN</sequence>
<accession>A0A9D1XRL8</accession>
<gene>
    <name evidence="3" type="ORF">H9848_07785</name>
</gene>
<evidence type="ECO:0000256" key="2">
    <source>
        <dbReference type="ARBA" id="ARBA00022737"/>
    </source>
</evidence>
<organism evidence="3 4">
    <name type="scientific">Candidatus Parabacteroides intestinigallinarum</name>
    <dbReference type="NCBI Taxonomy" id="2838722"/>
    <lineage>
        <taxon>Bacteria</taxon>
        <taxon>Pseudomonadati</taxon>
        <taxon>Bacteroidota</taxon>
        <taxon>Bacteroidia</taxon>
        <taxon>Bacteroidales</taxon>
        <taxon>Tannerellaceae</taxon>
        <taxon>Parabacteroides</taxon>
    </lineage>
</organism>
<dbReference type="AlphaFoldDB" id="A0A9D1XRL8"/>
<dbReference type="SUPFAM" id="SSF117281">
    <property type="entry name" value="Kelch motif"/>
    <property type="match status" value="1"/>
</dbReference>
<dbReference type="InterPro" id="IPR015915">
    <property type="entry name" value="Kelch-typ_b-propeller"/>
</dbReference>
<dbReference type="EMBL" id="DXEN01000059">
    <property type="protein sequence ID" value="HIX86492.1"/>
    <property type="molecule type" value="Genomic_DNA"/>
</dbReference>
<dbReference type="PANTHER" id="PTHR24412:SF489">
    <property type="entry name" value="RING FINGER DOMAIN AND KELCH REPEAT-CONTAINING PROTEIN DDB_G0271372"/>
    <property type="match status" value="1"/>
</dbReference>
<dbReference type="PANTHER" id="PTHR24412">
    <property type="entry name" value="KELCH PROTEIN"/>
    <property type="match status" value="1"/>
</dbReference>
<proteinExistence type="predicted"/>
<dbReference type="PROSITE" id="PS51257">
    <property type="entry name" value="PROKAR_LIPOPROTEIN"/>
    <property type="match status" value="1"/>
</dbReference>
<evidence type="ECO:0000256" key="1">
    <source>
        <dbReference type="ARBA" id="ARBA00022441"/>
    </source>
</evidence>
<evidence type="ECO:0008006" key="5">
    <source>
        <dbReference type="Google" id="ProtNLM"/>
    </source>
</evidence>
<keyword evidence="2" id="KW-0677">Repeat</keyword>
<dbReference type="Pfam" id="PF24681">
    <property type="entry name" value="Kelch_KLHDC2_KLHL20_DRC7"/>
    <property type="match status" value="1"/>
</dbReference>
<dbReference type="Gene3D" id="2.120.10.80">
    <property type="entry name" value="Kelch-type beta propeller"/>
    <property type="match status" value="2"/>
</dbReference>
<dbReference type="InterPro" id="IPR013783">
    <property type="entry name" value="Ig-like_fold"/>
</dbReference>
<name>A0A9D1XRL8_9BACT</name>
<reference evidence="3" key="1">
    <citation type="journal article" date="2021" name="PeerJ">
        <title>Extensive microbial diversity within the chicken gut microbiome revealed by metagenomics and culture.</title>
        <authorList>
            <person name="Gilroy R."/>
            <person name="Ravi A."/>
            <person name="Getino M."/>
            <person name="Pursley I."/>
            <person name="Horton D.L."/>
            <person name="Alikhan N.F."/>
            <person name="Baker D."/>
            <person name="Gharbi K."/>
            <person name="Hall N."/>
            <person name="Watson M."/>
            <person name="Adriaenssens E.M."/>
            <person name="Foster-Nyarko E."/>
            <person name="Jarju S."/>
            <person name="Secka A."/>
            <person name="Antonio M."/>
            <person name="Oren A."/>
            <person name="Chaudhuri R.R."/>
            <person name="La Ragione R."/>
            <person name="Hildebrand F."/>
            <person name="Pallen M.J."/>
        </authorList>
    </citation>
    <scope>NUCLEOTIDE SEQUENCE</scope>
    <source>
        <strain evidence="3">ChiHecec2B26-12326</strain>
    </source>
</reference>
<protein>
    <recommendedName>
        <fullName evidence="5">N-acetylneuraminate epimerase</fullName>
    </recommendedName>
</protein>